<sequence>MLALDYASQWQVALACSVACALVCETIGVAFARWTAKQPWWERALPIMRQTCYNFGFSKEPSPEFPDGTSDAIVLDLWSAVNAHVVVHFVCGGLMIPVIVAGAWAAATPFARNAFILGTLCDVGFDLYHGCRVATATFASRDFLGRLGWEKNPAAMMVLTVLHHTLSVSMVIPMNHAYIELDDYRFICFSLLFAAAVCFSLNSYKMTLDVTVRGDFMVFKVITVIQLVTIFYTRIWNWFQAVYRICRHFSAAGDVAFYRRGLVCAGFMTVFNLALMNDAVETFIKWIPKPLPTPTTRGDTQKLVRELSRSCSLGSELSLSGRKPGRFRAAARRIIAEKRLSTVDSDPSGSRKED</sequence>
<accession>A0A7S4A1M7</accession>
<protein>
    <recommendedName>
        <fullName evidence="3">TLC domain-containing protein</fullName>
    </recommendedName>
</protein>
<evidence type="ECO:0000313" key="2">
    <source>
        <dbReference type="EMBL" id="CAE0700898.1"/>
    </source>
</evidence>
<proteinExistence type="predicted"/>
<name>A0A7S4A1M7_9STRA</name>
<dbReference type="AlphaFoldDB" id="A0A7S4A1M7"/>
<feature type="transmembrane region" description="Helical" evidence="1">
    <location>
        <begin position="85"/>
        <end position="107"/>
    </location>
</feature>
<feature type="transmembrane region" description="Helical" evidence="1">
    <location>
        <begin position="154"/>
        <end position="172"/>
    </location>
</feature>
<organism evidence="2">
    <name type="scientific">Pelagomonas calceolata</name>
    <dbReference type="NCBI Taxonomy" id="35677"/>
    <lineage>
        <taxon>Eukaryota</taxon>
        <taxon>Sar</taxon>
        <taxon>Stramenopiles</taxon>
        <taxon>Ochrophyta</taxon>
        <taxon>Pelagophyceae</taxon>
        <taxon>Pelagomonadales</taxon>
        <taxon>Pelagomonadaceae</taxon>
        <taxon>Pelagomonas</taxon>
    </lineage>
</organism>
<evidence type="ECO:0000256" key="1">
    <source>
        <dbReference type="SAM" id="Phobius"/>
    </source>
</evidence>
<gene>
    <name evidence="2" type="ORF">PCAL00307_LOCUS16334</name>
</gene>
<keyword evidence="1" id="KW-0812">Transmembrane</keyword>
<evidence type="ECO:0008006" key="3">
    <source>
        <dbReference type="Google" id="ProtNLM"/>
    </source>
</evidence>
<feature type="transmembrane region" description="Helical" evidence="1">
    <location>
        <begin position="216"/>
        <end position="236"/>
    </location>
</feature>
<feature type="transmembrane region" description="Helical" evidence="1">
    <location>
        <begin position="184"/>
        <end position="204"/>
    </location>
</feature>
<keyword evidence="1" id="KW-0472">Membrane</keyword>
<keyword evidence="1" id="KW-1133">Transmembrane helix</keyword>
<dbReference type="EMBL" id="HBIW01018968">
    <property type="protein sequence ID" value="CAE0700898.1"/>
    <property type="molecule type" value="Transcribed_RNA"/>
</dbReference>
<reference evidence="2" key="1">
    <citation type="submission" date="2021-01" db="EMBL/GenBank/DDBJ databases">
        <authorList>
            <person name="Corre E."/>
            <person name="Pelletier E."/>
            <person name="Niang G."/>
            <person name="Scheremetjew M."/>
            <person name="Finn R."/>
            <person name="Kale V."/>
            <person name="Holt S."/>
            <person name="Cochrane G."/>
            <person name="Meng A."/>
            <person name="Brown T."/>
            <person name="Cohen L."/>
        </authorList>
    </citation>
    <scope>NUCLEOTIDE SEQUENCE</scope>
    <source>
        <strain evidence="2">CCMP1756</strain>
    </source>
</reference>